<evidence type="ECO:0000313" key="2">
    <source>
        <dbReference type="EMBL" id="KAK7028628.1"/>
    </source>
</evidence>
<dbReference type="EMBL" id="JAWWNJ010000028">
    <property type="protein sequence ID" value="KAK7028628.1"/>
    <property type="molecule type" value="Genomic_DNA"/>
</dbReference>
<accession>A0AAW0BQF7</accession>
<sequence>MTPHHITRGRRLQYTRQQRAILSYRRRRFQALQSRRISNFHLLTADSLPRPLFCVPTTLEDGGFVLHPRSSMGGGGSWWWCGSARGTPRRGYVKGGRRSCKTAAGETRQRQRQRKCRDGGKQRGAATSSEVEVCTFRSPPRHLNDADGDCSCSPEYIRRACASSSSPTSIPLYRSSLAAYPSPSTPVFRMTHGRDMKLSAPVIARAFTVRVSTLSM</sequence>
<proteinExistence type="predicted"/>
<dbReference type="Proteomes" id="UP001362999">
    <property type="component" value="Unassembled WGS sequence"/>
</dbReference>
<evidence type="ECO:0000313" key="3">
    <source>
        <dbReference type="Proteomes" id="UP001362999"/>
    </source>
</evidence>
<protein>
    <submittedName>
        <fullName evidence="2">Uncharacterized protein</fullName>
    </submittedName>
</protein>
<keyword evidence="3" id="KW-1185">Reference proteome</keyword>
<organism evidence="2 3">
    <name type="scientific">Favolaschia claudopus</name>
    <dbReference type="NCBI Taxonomy" id="2862362"/>
    <lineage>
        <taxon>Eukaryota</taxon>
        <taxon>Fungi</taxon>
        <taxon>Dikarya</taxon>
        <taxon>Basidiomycota</taxon>
        <taxon>Agaricomycotina</taxon>
        <taxon>Agaricomycetes</taxon>
        <taxon>Agaricomycetidae</taxon>
        <taxon>Agaricales</taxon>
        <taxon>Marasmiineae</taxon>
        <taxon>Mycenaceae</taxon>
        <taxon>Favolaschia</taxon>
    </lineage>
</organism>
<reference evidence="2 3" key="1">
    <citation type="journal article" date="2024" name="J Genomics">
        <title>Draft genome sequencing and assembly of Favolaschia claudopus CIRM-BRFM 2984 isolated from oak limbs.</title>
        <authorList>
            <person name="Navarro D."/>
            <person name="Drula E."/>
            <person name="Chaduli D."/>
            <person name="Cazenave R."/>
            <person name="Ahrendt S."/>
            <person name="Wang J."/>
            <person name="Lipzen A."/>
            <person name="Daum C."/>
            <person name="Barry K."/>
            <person name="Grigoriev I.V."/>
            <person name="Favel A."/>
            <person name="Rosso M.N."/>
            <person name="Martin F."/>
        </authorList>
    </citation>
    <scope>NUCLEOTIDE SEQUENCE [LARGE SCALE GENOMIC DNA]</scope>
    <source>
        <strain evidence="2 3">CIRM-BRFM 2984</strain>
    </source>
</reference>
<dbReference type="AlphaFoldDB" id="A0AAW0BQF7"/>
<gene>
    <name evidence="2" type="ORF">R3P38DRAFT_2937561</name>
</gene>
<evidence type="ECO:0000256" key="1">
    <source>
        <dbReference type="SAM" id="MobiDB-lite"/>
    </source>
</evidence>
<feature type="region of interest" description="Disordered" evidence="1">
    <location>
        <begin position="92"/>
        <end position="130"/>
    </location>
</feature>
<name>A0AAW0BQF7_9AGAR</name>
<comment type="caution">
    <text evidence="2">The sequence shown here is derived from an EMBL/GenBank/DDBJ whole genome shotgun (WGS) entry which is preliminary data.</text>
</comment>